<dbReference type="PATRIC" id="fig|1111454.3.peg.1002"/>
<dbReference type="Gene3D" id="3.40.50.360">
    <property type="match status" value="1"/>
</dbReference>
<feature type="domain" description="4Fe-4S ferredoxin-type" evidence="5">
    <location>
        <begin position="233"/>
        <end position="253"/>
    </location>
</feature>
<dbReference type="InterPro" id="IPR017900">
    <property type="entry name" value="4Fe4S_Fe_S_CS"/>
</dbReference>
<keyword evidence="3" id="KW-0411">Iron-sulfur</keyword>
<dbReference type="SUPFAM" id="SSF54862">
    <property type="entry name" value="4Fe-4S ferredoxins"/>
    <property type="match status" value="1"/>
</dbReference>
<dbReference type="GO" id="GO:0046872">
    <property type="term" value="F:metal ion binding"/>
    <property type="evidence" value="ECO:0007669"/>
    <property type="project" value="UniProtKB-KW"/>
</dbReference>
<dbReference type="Proteomes" id="UP000017090">
    <property type="component" value="Unassembled WGS sequence"/>
</dbReference>
<reference evidence="6 7" key="1">
    <citation type="submission" date="2013-09" db="EMBL/GenBank/DDBJ databases">
        <authorList>
            <person name="Durkin A.S."/>
            <person name="Haft D.R."/>
            <person name="McCorrison J."/>
            <person name="Torralba M."/>
            <person name="Gillis M."/>
            <person name="Haft D.H."/>
            <person name="Methe B."/>
            <person name="Sutton G."/>
            <person name="Nelson K.E."/>
        </authorList>
    </citation>
    <scope>NUCLEOTIDE SEQUENCE [LARGE SCALE GENOMIC DNA]</scope>
    <source>
        <strain evidence="6 7">BV3C16-1</strain>
    </source>
</reference>
<dbReference type="PROSITE" id="PS00198">
    <property type="entry name" value="4FE4S_FER_1"/>
    <property type="match status" value="2"/>
</dbReference>
<evidence type="ECO:0000313" key="6">
    <source>
        <dbReference type="EMBL" id="ERT60232.1"/>
    </source>
</evidence>
<dbReference type="GO" id="GO:0016651">
    <property type="term" value="F:oxidoreductase activity, acting on NAD(P)H"/>
    <property type="evidence" value="ECO:0007669"/>
    <property type="project" value="UniProtKB-ARBA"/>
</dbReference>
<dbReference type="eggNOG" id="COG0716">
    <property type="taxonomic scope" value="Bacteria"/>
</dbReference>
<dbReference type="SUPFAM" id="SSF52218">
    <property type="entry name" value="Flavoproteins"/>
    <property type="match status" value="1"/>
</dbReference>
<evidence type="ECO:0000259" key="4">
    <source>
        <dbReference type="PROSITE" id="PS50902"/>
    </source>
</evidence>
<dbReference type="PANTHER" id="PTHR43122:SF1">
    <property type="entry name" value="IRON-SULFUR-BINDING PROTEIN"/>
    <property type="match status" value="1"/>
</dbReference>
<evidence type="ECO:0000256" key="1">
    <source>
        <dbReference type="ARBA" id="ARBA00022723"/>
    </source>
</evidence>
<dbReference type="GO" id="GO:0010181">
    <property type="term" value="F:FMN binding"/>
    <property type="evidence" value="ECO:0007669"/>
    <property type="project" value="InterPro"/>
</dbReference>
<protein>
    <submittedName>
        <fullName evidence="6">4Fe-4S binding domain protein</fullName>
    </submittedName>
</protein>
<keyword evidence="7" id="KW-1185">Reference proteome</keyword>
<sequence>MNINKVKAIYFSPVGNTKTTVERIAAQLAAVLQVPLDVIDFTLPAARAAGYAMAADELVVFGMPTYAGRIPNKALPFVQTLFTGEGTPAVAVVTFGNRSFDSALTELRDELDGRGFHVFAAAAFACNHVFSDQIGMKRPDAEDILFMDGFIRQTATKLVRAETAADLLRPVIADDEPVRPYYVPKGMDGQPAKFLKAKPQTDTALCTDCKICANVCPMGAVDWDDPLTVNGICIKCQACVAKCPTHAKYFDDAAFLSHVRYLETHYRRRANSAAYL</sequence>
<dbReference type="RefSeq" id="WP_023053446.1">
    <property type="nucleotide sequence ID" value="NZ_AWXA01000025.1"/>
</dbReference>
<dbReference type="GO" id="GO:0051536">
    <property type="term" value="F:iron-sulfur cluster binding"/>
    <property type="evidence" value="ECO:0007669"/>
    <property type="project" value="UniProtKB-KW"/>
</dbReference>
<dbReference type="Pfam" id="PF13187">
    <property type="entry name" value="Fer4_9"/>
    <property type="match status" value="1"/>
</dbReference>
<comment type="caution">
    <text evidence="6">The sequence shown here is derived from an EMBL/GenBank/DDBJ whole genome shotgun (WGS) entry which is preliminary data.</text>
</comment>
<keyword evidence="1" id="KW-0479">Metal-binding</keyword>
<keyword evidence="2" id="KW-0408">Iron</keyword>
<gene>
    <name evidence="6" type="ORF">HMPREF1250_1019</name>
</gene>
<dbReference type="PROSITE" id="PS51379">
    <property type="entry name" value="4FE4S_FER_2"/>
    <property type="match status" value="2"/>
</dbReference>
<dbReference type="InterPro" id="IPR017896">
    <property type="entry name" value="4Fe4S_Fe-S-bd"/>
</dbReference>
<dbReference type="EMBL" id="AWXA01000025">
    <property type="protein sequence ID" value="ERT60232.1"/>
    <property type="molecule type" value="Genomic_DNA"/>
</dbReference>
<dbReference type="InterPro" id="IPR047964">
    <property type="entry name" value="EFR1-like"/>
</dbReference>
<dbReference type="InterPro" id="IPR008254">
    <property type="entry name" value="Flavodoxin/NO_synth"/>
</dbReference>
<evidence type="ECO:0000256" key="3">
    <source>
        <dbReference type="ARBA" id="ARBA00023014"/>
    </source>
</evidence>
<name>U7ULD9_9FIRM</name>
<evidence type="ECO:0000256" key="2">
    <source>
        <dbReference type="ARBA" id="ARBA00023004"/>
    </source>
</evidence>
<feature type="domain" description="Flavodoxin-like" evidence="4">
    <location>
        <begin position="6"/>
        <end position="155"/>
    </location>
</feature>
<dbReference type="InterPro" id="IPR029039">
    <property type="entry name" value="Flavoprotein-like_sf"/>
</dbReference>
<proteinExistence type="predicted"/>
<evidence type="ECO:0000259" key="5">
    <source>
        <dbReference type="PROSITE" id="PS51379"/>
    </source>
</evidence>
<dbReference type="PANTHER" id="PTHR43122">
    <property type="entry name" value="FERREDOXIN SUBUNIT OF PYRUVATE:FLAVODOXIN OXIDOREDUCTASE-RELATED"/>
    <property type="match status" value="1"/>
</dbReference>
<dbReference type="NCBIfam" id="NF038196">
    <property type="entry name" value="ferrodoxin_EFR1"/>
    <property type="match status" value="1"/>
</dbReference>
<feature type="domain" description="4Fe-4S ferredoxin-type" evidence="5">
    <location>
        <begin position="197"/>
        <end position="226"/>
    </location>
</feature>
<dbReference type="OrthoDB" id="9761899at2"/>
<organism evidence="6 7">
    <name type="scientific">Megasphaera vaginalis</name>
    <name type="common">ex Srinivasan et al. 2021</name>
    <dbReference type="NCBI Taxonomy" id="1111454"/>
    <lineage>
        <taxon>Bacteria</taxon>
        <taxon>Bacillati</taxon>
        <taxon>Bacillota</taxon>
        <taxon>Negativicutes</taxon>
        <taxon>Veillonellales</taxon>
        <taxon>Veillonellaceae</taxon>
        <taxon>Megasphaera</taxon>
    </lineage>
</organism>
<dbReference type="PROSITE" id="PS50902">
    <property type="entry name" value="FLAVODOXIN_LIKE"/>
    <property type="match status" value="1"/>
</dbReference>
<dbReference type="STRING" id="1111454.HMPREF1250_1019"/>
<dbReference type="eggNOG" id="COG1143">
    <property type="taxonomic scope" value="Bacteria"/>
</dbReference>
<dbReference type="Gene3D" id="3.30.70.20">
    <property type="match status" value="1"/>
</dbReference>
<dbReference type="AlphaFoldDB" id="U7ULD9"/>
<evidence type="ECO:0000313" key="7">
    <source>
        <dbReference type="Proteomes" id="UP000017090"/>
    </source>
</evidence>
<accession>U7ULD9</accession>